<dbReference type="InterPro" id="IPR040999">
    <property type="entry name" value="Mak_N_cap"/>
</dbReference>
<evidence type="ECO:0000256" key="5">
    <source>
        <dbReference type="ARBA" id="ARBA00022741"/>
    </source>
</evidence>
<evidence type="ECO:0000256" key="4">
    <source>
        <dbReference type="ARBA" id="ARBA00022679"/>
    </source>
</evidence>
<dbReference type="NCBIfam" id="TIGR02457">
    <property type="entry name" value="TreS_Cterm"/>
    <property type="match status" value="1"/>
</dbReference>
<protein>
    <recommendedName>
        <fullName evidence="3">Maltokinase</fullName>
        <ecNumber evidence="2">2.7.1.175</ecNumber>
    </recommendedName>
    <alternativeName>
        <fullName evidence="7">Maltose-1-phosphate synthase</fullName>
    </alternativeName>
</protein>
<comment type="caution">
    <text evidence="10">The sequence shown here is derived from an EMBL/GenBank/DDBJ whole genome shotgun (WGS) entry which is preliminary data.</text>
</comment>
<proteinExistence type="inferred from homology"/>
<dbReference type="Proteomes" id="UP001236507">
    <property type="component" value="Unassembled WGS sequence"/>
</dbReference>
<evidence type="ECO:0000313" key="11">
    <source>
        <dbReference type="Proteomes" id="UP001236507"/>
    </source>
</evidence>
<dbReference type="EMBL" id="JASHIF010000007">
    <property type="protein sequence ID" value="MDI9858996.1"/>
    <property type="molecule type" value="Genomic_DNA"/>
</dbReference>
<comment type="catalytic activity">
    <reaction evidence="8">
        <text>D-maltose + ATP = alpha-maltose 1-phosphate + ADP + H(+)</text>
        <dbReference type="Rhea" id="RHEA:31915"/>
        <dbReference type="ChEBI" id="CHEBI:15378"/>
        <dbReference type="ChEBI" id="CHEBI:17306"/>
        <dbReference type="ChEBI" id="CHEBI:30616"/>
        <dbReference type="ChEBI" id="CHEBI:63576"/>
        <dbReference type="ChEBI" id="CHEBI:456216"/>
        <dbReference type="EC" id="2.7.1.175"/>
    </reaction>
</comment>
<keyword evidence="5" id="KW-0547">Nucleotide-binding</keyword>
<evidence type="ECO:0000313" key="10">
    <source>
        <dbReference type="EMBL" id="MDI9858996.1"/>
    </source>
</evidence>
<dbReference type="Gene3D" id="3.90.1200.10">
    <property type="match status" value="1"/>
</dbReference>
<evidence type="ECO:0000256" key="6">
    <source>
        <dbReference type="ARBA" id="ARBA00022840"/>
    </source>
</evidence>
<reference evidence="10 11" key="1">
    <citation type="submission" date="2023-05" db="EMBL/GenBank/DDBJ databases">
        <title>Novel species of genus Flectobacillus isolated from stream in China.</title>
        <authorList>
            <person name="Lu H."/>
        </authorList>
    </citation>
    <scope>NUCLEOTIDE SEQUENCE [LARGE SCALE GENOMIC DNA]</scope>
    <source>
        <strain evidence="10 11">KCTC 42575</strain>
    </source>
</reference>
<organism evidence="10 11">
    <name type="scientific">Flectobacillus roseus</name>
    <dbReference type="NCBI Taxonomy" id="502259"/>
    <lineage>
        <taxon>Bacteria</taxon>
        <taxon>Pseudomonadati</taxon>
        <taxon>Bacteroidota</taxon>
        <taxon>Cytophagia</taxon>
        <taxon>Cytophagales</taxon>
        <taxon>Flectobacillaceae</taxon>
        <taxon>Flectobacillus</taxon>
    </lineage>
</organism>
<dbReference type="EC" id="2.7.1.175" evidence="2"/>
<dbReference type="SUPFAM" id="SSF56112">
    <property type="entry name" value="Protein kinase-like (PK-like)"/>
    <property type="match status" value="1"/>
</dbReference>
<dbReference type="InterPro" id="IPR011009">
    <property type="entry name" value="Kinase-like_dom_sf"/>
</dbReference>
<evidence type="ECO:0000256" key="7">
    <source>
        <dbReference type="ARBA" id="ARBA00031251"/>
    </source>
</evidence>
<keyword evidence="4" id="KW-0808">Transferase</keyword>
<evidence type="ECO:0000259" key="9">
    <source>
        <dbReference type="Pfam" id="PF18085"/>
    </source>
</evidence>
<dbReference type="InterPro" id="IPR012811">
    <property type="entry name" value="TreS_maltokin_C_dom"/>
</dbReference>
<keyword evidence="6" id="KW-0067">ATP-binding</keyword>
<accession>A0ABT6Y630</accession>
<evidence type="ECO:0000256" key="3">
    <source>
        <dbReference type="ARBA" id="ARBA00013882"/>
    </source>
</evidence>
<dbReference type="RefSeq" id="WP_283344068.1">
    <property type="nucleotide sequence ID" value="NZ_JASHIF010000007.1"/>
</dbReference>
<keyword evidence="11" id="KW-1185">Reference proteome</keyword>
<evidence type="ECO:0000256" key="2">
    <source>
        <dbReference type="ARBA" id="ARBA00011962"/>
    </source>
</evidence>
<evidence type="ECO:0000256" key="8">
    <source>
        <dbReference type="ARBA" id="ARBA00049067"/>
    </source>
</evidence>
<comment type="similarity">
    <text evidence="1">Belongs to the aminoglycoside phosphotransferase family.</text>
</comment>
<name>A0ABT6Y630_9BACT</name>
<sequence length="527" mass="60980">MNEITSTNLSSLKAWEDIKNDKALFSKFETEILPSYMNSCRWFAGKARVQQYFKIASALEIPIKDSIALLCIVEVGYDNQEIERYLLPVSFIEAAQSNAIAPVGIISLAYINEKRGFVIDALYDERFQQALFYQISHAESVYQQEGKLDFVRGKGLSGEDINAPISSKALTLSSSNSAMVFGEKYFLKLYRKLFKETNPEVEMIEFLTEHSDFAFIPAFAGSVTWQQEGESEITLGMMQRMVDNQADTWEMTGNQLNTFVNAFVDKTFAIKEEVFNQVELLAQRTAEMHLALYAPDAEPMFATQKFDDTYRRFIHKRLCDLLDRRYHLLIEKYTSITDPVTRKLAWDFMEAKELIDEFADQILTKDLESLRIRIHGDYHLGQVLATSNDYIIIDFEGEPESSITDRKIMHSPLKDVAGMIRSYHYAISAKMLNSSETADMDAFRVQTAADRWYRLIMQTYLEKYLETFGHPHPLFKNNNEINFLLLIYLLEKAVYELGYEISYRPDWVKIPLKGIVNVIREIEKMKM</sequence>
<gene>
    <name evidence="10" type="ORF">QM524_07250</name>
</gene>
<feature type="domain" description="Maltokinase N-terminal cap" evidence="9">
    <location>
        <begin position="36"/>
        <end position="124"/>
    </location>
</feature>
<evidence type="ECO:0000256" key="1">
    <source>
        <dbReference type="ARBA" id="ARBA00006219"/>
    </source>
</evidence>
<dbReference type="Pfam" id="PF18085">
    <property type="entry name" value="Mak_N_cap"/>
    <property type="match status" value="1"/>
</dbReference>